<dbReference type="SMART" id="SM00213">
    <property type="entry name" value="UBQ"/>
    <property type="match status" value="1"/>
</dbReference>
<dbReference type="InterPro" id="IPR019954">
    <property type="entry name" value="Ubiquitin_CS"/>
</dbReference>
<evidence type="ECO:0000313" key="4">
    <source>
        <dbReference type="EMBL" id="CAG9832823.1"/>
    </source>
</evidence>
<evidence type="ECO:0000259" key="3">
    <source>
        <dbReference type="PROSITE" id="PS50053"/>
    </source>
</evidence>
<sequence length="131" mass="14986">MKITIKCLNGGSTLVDVSETSTVAELKKTVEKDLKIPVFQQTIILHGKCLQDDKCLSEYPKIKEGTKLYVAIKKPEAFNTILHTFLKKYYSDEQCKVIVDEFMRNFHSKVESLSLDDLERIAKSELDNLET</sequence>
<dbReference type="EMBL" id="OU898279">
    <property type="protein sequence ID" value="CAG9832823.1"/>
    <property type="molecule type" value="Genomic_DNA"/>
</dbReference>
<keyword evidence="2" id="KW-0963">Cytoplasm</keyword>
<dbReference type="SUPFAM" id="SSF54236">
    <property type="entry name" value="Ubiquitin-like"/>
    <property type="match status" value="1"/>
</dbReference>
<dbReference type="OrthoDB" id="417450at2759"/>
<dbReference type="InterPro" id="IPR000626">
    <property type="entry name" value="Ubiquitin-like_dom"/>
</dbReference>
<dbReference type="Proteomes" id="UP001153709">
    <property type="component" value="Chromosome 4"/>
</dbReference>
<dbReference type="GO" id="GO:0051087">
    <property type="term" value="F:protein-folding chaperone binding"/>
    <property type="evidence" value="ECO:0007669"/>
    <property type="project" value="TreeGrafter"/>
</dbReference>
<dbReference type="GO" id="GO:0006620">
    <property type="term" value="P:post-translational protein targeting to endoplasmic reticulum membrane"/>
    <property type="evidence" value="ECO:0007669"/>
    <property type="project" value="InterPro"/>
</dbReference>
<evidence type="ECO:0000256" key="1">
    <source>
        <dbReference type="ARBA" id="ARBA00004514"/>
    </source>
</evidence>
<dbReference type="Gene3D" id="3.10.20.90">
    <property type="entry name" value="Phosphatidylinositol 3-kinase Catalytic Subunit, Chain A, domain 1"/>
    <property type="match status" value="1"/>
</dbReference>
<evidence type="ECO:0000256" key="2">
    <source>
        <dbReference type="ARBA" id="ARBA00022490"/>
    </source>
</evidence>
<dbReference type="GO" id="GO:0071816">
    <property type="term" value="P:tail-anchored membrane protein insertion into ER membrane"/>
    <property type="evidence" value="ECO:0007669"/>
    <property type="project" value="TreeGrafter"/>
</dbReference>
<dbReference type="PROSITE" id="PS50053">
    <property type="entry name" value="UBIQUITIN_2"/>
    <property type="match status" value="1"/>
</dbReference>
<dbReference type="PANTHER" id="PTHR46555">
    <property type="entry name" value="UBIQUITIN-LIKE PROTEIN 4A"/>
    <property type="match status" value="1"/>
</dbReference>
<proteinExistence type="predicted"/>
<comment type="subcellular location">
    <subcellularLocation>
        <location evidence="1">Cytoplasm</location>
        <location evidence="1">Cytosol</location>
    </subcellularLocation>
</comment>
<keyword evidence="5" id="KW-1185">Reference proteome</keyword>
<protein>
    <recommendedName>
        <fullName evidence="3">Ubiquitin-like domain-containing protein</fullName>
    </recommendedName>
</protein>
<dbReference type="InterPro" id="IPR047154">
    <property type="entry name" value="UBL4A-like"/>
</dbReference>
<accession>A0A9N9XBM1</accession>
<organism evidence="4 5">
    <name type="scientific">Diabrotica balteata</name>
    <name type="common">Banded cucumber beetle</name>
    <dbReference type="NCBI Taxonomy" id="107213"/>
    <lineage>
        <taxon>Eukaryota</taxon>
        <taxon>Metazoa</taxon>
        <taxon>Ecdysozoa</taxon>
        <taxon>Arthropoda</taxon>
        <taxon>Hexapoda</taxon>
        <taxon>Insecta</taxon>
        <taxon>Pterygota</taxon>
        <taxon>Neoptera</taxon>
        <taxon>Endopterygota</taxon>
        <taxon>Coleoptera</taxon>
        <taxon>Polyphaga</taxon>
        <taxon>Cucujiformia</taxon>
        <taxon>Chrysomeloidea</taxon>
        <taxon>Chrysomelidae</taxon>
        <taxon>Galerucinae</taxon>
        <taxon>Diabroticina</taxon>
        <taxon>Diabroticites</taxon>
        <taxon>Diabrotica</taxon>
    </lineage>
</organism>
<dbReference type="PROSITE" id="PS00299">
    <property type="entry name" value="UBIQUITIN_1"/>
    <property type="match status" value="1"/>
</dbReference>
<evidence type="ECO:0000313" key="5">
    <source>
        <dbReference type="Proteomes" id="UP001153709"/>
    </source>
</evidence>
<dbReference type="Pfam" id="PF00240">
    <property type="entry name" value="ubiquitin"/>
    <property type="match status" value="1"/>
</dbReference>
<reference evidence="4" key="1">
    <citation type="submission" date="2022-01" db="EMBL/GenBank/DDBJ databases">
        <authorList>
            <person name="King R."/>
        </authorList>
    </citation>
    <scope>NUCLEOTIDE SEQUENCE</scope>
</reference>
<dbReference type="InterPro" id="IPR029071">
    <property type="entry name" value="Ubiquitin-like_domsf"/>
</dbReference>
<name>A0A9N9XBM1_DIABA</name>
<gene>
    <name evidence="4" type="ORF">DIABBA_LOCUS6267</name>
</gene>
<feature type="domain" description="Ubiquitin-like" evidence="3">
    <location>
        <begin position="1"/>
        <end position="59"/>
    </location>
</feature>
<dbReference type="AlphaFoldDB" id="A0A9N9XBM1"/>
<dbReference type="PANTHER" id="PTHR46555:SF1">
    <property type="entry name" value="UBIQUITIN-LIKE PROTEIN 4A"/>
    <property type="match status" value="1"/>
</dbReference>
<dbReference type="GO" id="GO:0071818">
    <property type="term" value="C:BAT3 complex"/>
    <property type="evidence" value="ECO:0007669"/>
    <property type="project" value="TreeGrafter"/>
</dbReference>